<gene>
    <name evidence="2" type="ORF">H6G24_33205</name>
</gene>
<sequence length="136" mass="14546">MKRFSSLLAVVTSSCGLLTLNLAISSPAQASVVCETDTITKYGNGSLATCILSQDTNLQISSYKTGTSNFVCKSENYISFSDKGQFASCILAEEMKIIKGNTVETCLPQYQLNVASTEDGSLAISCKSLRLSSFNQ</sequence>
<keyword evidence="1" id="KW-0732">Signal</keyword>
<feature type="chain" id="PRO_5045326753" description="Cyanovirin-N domain-containing protein" evidence="1">
    <location>
        <begin position="31"/>
        <end position="136"/>
    </location>
</feature>
<evidence type="ECO:0000313" key="3">
    <source>
        <dbReference type="Proteomes" id="UP000658514"/>
    </source>
</evidence>
<reference evidence="2 3" key="1">
    <citation type="journal article" date="2020" name="ISME J.">
        <title>Comparative genomics reveals insights into cyanobacterial evolution and habitat adaptation.</title>
        <authorList>
            <person name="Chen M.Y."/>
            <person name="Teng W.K."/>
            <person name="Zhao L."/>
            <person name="Hu C.X."/>
            <person name="Zhou Y.K."/>
            <person name="Han B.P."/>
            <person name="Song L.R."/>
            <person name="Shu W.S."/>
        </authorList>
    </citation>
    <scope>NUCLEOTIDE SEQUENCE [LARGE SCALE GENOMIC DNA]</scope>
    <source>
        <strain evidence="2 3">FACHB-288</strain>
    </source>
</reference>
<name>A0ABR8AJS6_9CYAN</name>
<dbReference type="EMBL" id="JACJQH010000082">
    <property type="protein sequence ID" value="MBD2200267.1"/>
    <property type="molecule type" value="Genomic_DNA"/>
</dbReference>
<protein>
    <recommendedName>
        <fullName evidence="4">Cyanovirin-N domain-containing protein</fullName>
    </recommendedName>
</protein>
<proteinExistence type="predicted"/>
<organism evidence="2 3">
    <name type="scientific">Calothrix parietina FACHB-288</name>
    <dbReference type="NCBI Taxonomy" id="2692896"/>
    <lineage>
        <taxon>Bacteria</taxon>
        <taxon>Bacillati</taxon>
        <taxon>Cyanobacteriota</taxon>
        <taxon>Cyanophyceae</taxon>
        <taxon>Nostocales</taxon>
        <taxon>Calotrichaceae</taxon>
        <taxon>Calothrix</taxon>
    </lineage>
</organism>
<dbReference type="Proteomes" id="UP000658514">
    <property type="component" value="Unassembled WGS sequence"/>
</dbReference>
<feature type="signal peptide" evidence="1">
    <location>
        <begin position="1"/>
        <end position="30"/>
    </location>
</feature>
<evidence type="ECO:0008006" key="4">
    <source>
        <dbReference type="Google" id="ProtNLM"/>
    </source>
</evidence>
<keyword evidence="3" id="KW-1185">Reference proteome</keyword>
<accession>A0ABR8AJS6</accession>
<dbReference type="PROSITE" id="PS51257">
    <property type="entry name" value="PROKAR_LIPOPROTEIN"/>
    <property type="match status" value="1"/>
</dbReference>
<evidence type="ECO:0000256" key="1">
    <source>
        <dbReference type="SAM" id="SignalP"/>
    </source>
</evidence>
<evidence type="ECO:0000313" key="2">
    <source>
        <dbReference type="EMBL" id="MBD2200267.1"/>
    </source>
</evidence>
<dbReference type="RefSeq" id="WP_190550961.1">
    <property type="nucleotide sequence ID" value="NZ_CAWPNO010000120.1"/>
</dbReference>
<comment type="caution">
    <text evidence="2">The sequence shown here is derived from an EMBL/GenBank/DDBJ whole genome shotgun (WGS) entry which is preliminary data.</text>
</comment>